<accession>A0A562MLI3</accession>
<evidence type="ECO:0000313" key="1">
    <source>
        <dbReference type="EMBL" id="TWI20785.1"/>
    </source>
</evidence>
<comment type="caution">
    <text evidence="1">The sequence shown here is derived from an EMBL/GenBank/DDBJ whole genome shotgun (WGS) entry which is preliminary data.</text>
</comment>
<evidence type="ECO:0000313" key="2">
    <source>
        <dbReference type="Proteomes" id="UP000317122"/>
    </source>
</evidence>
<dbReference type="EMBL" id="VLKT01000075">
    <property type="protein sequence ID" value="TWI20785.1"/>
    <property type="molecule type" value="Genomic_DNA"/>
</dbReference>
<dbReference type="AlphaFoldDB" id="A0A562MLI3"/>
<dbReference type="Proteomes" id="UP000317122">
    <property type="component" value="Unassembled WGS sequence"/>
</dbReference>
<reference evidence="1 2" key="1">
    <citation type="journal article" date="2015" name="Stand. Genomic Sci.">
        <title>Genomic Encyclopedia of Bacterial and Archaeal Type Strains, Phase III: the genomes of soil and plant-associated and newly described type strains.</title>
        <authorList>
            <person name="Whitman W.B."/>
            <person name="Woyke T."/>
            <person name="Klenk H.P."/>
            <person name="Zhou Y."/>
            <person name="Lilburn T.G."/>
            <person name="Beck B.J."/>
            <person name="De Vos P."/>
            <person name="Vandamme P."/>
            <person name="Eisen J.A."/>
            <person name="Garrity G."/>
            <person name="Hugenholtz P."/>
            <person name="Kyrpides N.C."/>
        </authorList>
    </citation>
    <scope>NUCLEOTIDE SEQUENCE [LARGE SCALE GENOMIC DNA]</scope>
    <source>
        <strain evidence="1 2">CGMCC 1.2546</strain>
    </source>
</reference>
<proteinExistence type="predicted"/>
<sequence>MASMNGWPCPMPARKSYPTRTPTVLRRITRAILWHAPDSTKPIRPVPSAAERGRRLDPVSTSPSTSVIWLRAASAAHMDFAALPGITPVRKWLGVCYLNNVAVLAESLRISGAELRVPKFKAGSNRFECRSGQCRITTGYGTHGMSHDPKDDFDHPLKAVDDPLRRQVLYRITFLDWQRKR</sequence>
<protein>
    <submittedName>
        <fullName evidence="1">Uncharacterized protein</fullName>
    </submittedName>
</protein>
<name>A0A562MLI3_9HYPH</name>
<gene>
    <name evidence="1" type="ORF">IQ26_06951</name>
</gene>
<keyword evidence="2" id="KW-1185">Reference proteome</keyword>
<organism evidence="1 2">
    <name type="scientific">Mesorhizobium tianshanense</name>
    <dbReference type="NCBI Taxonomy" id="39844"/>
    <lineage>
        <taxon>Bacteria</taxon>
        <taxon>Pseudomonadati</taxon>
        <taxon>Pseudomonadota</taxon>
        <taxon>Alphaproteobacteria</taxon>
        <taxon>Hyphomicrobiales</taxon>
        <taxon>Phyllobacteriaceae</taxon>
        <taxon>Mesorhizobium</taxon>
    </lineage>
</organism>